<keyword evidence="6" id="KW-1015">Disulfide bond</keyword>
<dbReference type="OMA" id="KYNNGSD"/>
<evidence type="ECO:0000313" key="13">
    <source>
        <dbReference type="EMBL" id="KVI02199.1"/>
    </source>
</evidence>
<feature type="compositionally biased region" description="Pro residues" evidence="10">
    <location>
        <begin position="133"/>
        <end position="164"/>
    </location>
</feature>
<evidence type="ECO:0000256" key="4">
    <source>
        <dbReference type="ARBA" id="ARBA00022729"/>
    </source>
</evidence>
<dbReference type="GO" id="GO:0098552">
    <property type="term" value="C:side of membrane"/>
    <property type="evidence" value="ECO:0007669"/>
    <property type="project" value="UniProtKB-KW"/>
</dbReference>
<reference evidence="13 14" key="1">
    <citation type="journal article" date="2016" name="Sci. Rep.">
        <title>The genome sequence of the outbreeding globe artichoke constructed de novo incorporating a phase-aware low-pass sequencing strategy of F1 progeny.</title>
        <authorList>
            <person name="Scaglione D."/>
            <person name="Reyes-Chin-Wo S."/>
            <person name="Acquadro A."/>
            <person name="Froenicke L."/>
            <person name="Portis E."/>
            <person name="Beitel C."/>
            <person name="Tirone M."/>
            <person name="Mauro R."/>
            <person name="Lo Monaco A."/>
            <person name="Mauromicale G."/>
            <person name="Faccioli P."/>
            <person name="Cattivelli L."/>
            <person name="Rieseberg L."/>
            <person name="Michelmore R."/>
            <person name="Lanteri S."/>
        </authorList>
    </citation>
    <scope>NUCLEOTIDE SEQUENCE [LARGE SCALE GENOMIC DNA]</scope>
    <source>
        <strain evidence="13">2C</strain>
    </source>
</reference>
<dbReference type="Gramene" id="KVI02199">
    <property type="protein sequence ID" value="KVI02199"/>
    <property type="gene ID" value="Ccrd_019513"/>
</dbReference>
<keyword evidence="7" id="KW-0325">Glycoprotein</keyword>
<dbReference type="GO" id="GO:0005886">
    <property type="term" value="C:plasma membrane"/>
    <property type="evidence" value="ECO:0007669"/>
    <property type="project" value="UniProtKB-SubCell"/>
</dbReference>
<keyword evidence="8" id="KW-0449">Lipoprotein</keyword>
<dbReference type="PANTHER" id="PTHR33021:SF449">
    <property type="entry name" value="EARLY NODULIN-LIKE PROTEIN 2"/>
    <property type="match status" value="1"/>
</dbReference>
<dbReference type="Proteomes" id="UP000243975">
    <property type="component" value="Unassembled WGS sequence"/>
</dbReference>
<keyword evidence="14" id="KW-1185">Reference proteome</keyword>
<dbReference type="Pfam" id="PF02298">
    <property type="entry name" value="Cu_bind_like"/>
    <property type="match status" value="1"/>
</dbReference>
<name>A0A103Y487_CYNCS</name>
<dbReference type="AlphaFoldDB" id="A0A103Y487"/>
<organism evidence="13 14">
    <name type="scientific">Cynara cardunculus var. scolymus</name>
    <name type="common">Globe artichoke</name>
    <name type="synonym">Cynara scolymus</name>
    <dbReference type="NCBI Taxonomy" id="59895"/>
    <lineage>
        <taxon>Eukaryota</taxon>
        <taxon>Viridiplantae</taxon>
        <taxon>Streptophyta</taxon>
        <taxon>Embryophyta</taxon>
        <taxon>Tracheophyta</taxon>
        <taxon>Spermatophyta</taxon>
        <taxon>Magnoliopsida</taxon>
        <taxon>eudicotyledons</taxon>
        <taxon>Gunneridae</taxon>
        <taxon>Pentapetalae</taxon>
        <taxon>asterids</taxon>
        <taxon>campanulids</taxon>
        <taxon>Asterales</taxon>
        <taxon>Asteraceae</taxon>
        <taxon>Carduoideae</taxon>
        <taxon>Cardueae</taxon>
        <taxon>Carduinae</taxon>
        <taxon>Cynara</taxon>
    </lineage>
</organism>
<dbReference type="InterPro" id="IPR008972">
    <property type="entry name" value="Cupredoxin"/>
</dbReference>
<dbReference type="STRING" id="59895.A0A103Y487"/>
<dbReference type="PANTHER" id="PTHR33021">
    <property type="entry name" value="BLUE COPPER PROTEIN"/>
    <property type="match status" value="1"/>
</dbReference>
<sequence>MSIMAFQKSFWFLMAIFITFISSSHARTFEVGGKDGWTLNPSENYNNWSGRLRFLINDTLHFKYNGGSDSVLVVNKGDYDICNLNSPIMKMEGGDSLFKFDRSGPFYFISGNKSNCDQNQKLIVVVLALRNRSPPPAAATPPSPSSLPPAPAVSPVVPPSPSSPSPAAISPGSPSPAAVSPGSPSPAAVSPGSPPPAAVSPGSPTSTPSGTPVLNPPATSPGGGSSSSPGGATGESPGSNNPADVNSPPPPSPSASPVALSGTVAASLATMIFALWSIN</sequence>
<evidence type="ECO:0000313" key="14">
    <source>
        <dbReference type="Proteomes" id="UP000243975"/>
    </source>
</evidence>
<dbReference type="SUPFAM" id="SSF49503">
    <property type="entry name" value="Cupredoxins"/>
    <property type="match status" value="1"/>
</dbReference>
<dbReference type="FunFam" id="2.60.40.420:FF:000010">
    <property type="entry name" value="Early nodulin-like protein 1"/>
    <property type="match status" value="1"/>
</dbReference>
<gene>
    <name evidence="13" type="ORF">Ccrd_019513</name>
</gene>
<evidence type="ECO:0000256" key="1">
    <source>
        <dbReference type="ARBA" id="ARBA00004609"/>
    </source>
</evidence>
<dbReference type="CDD" id="cd11019">
    <property type="entry name" value="OsENODL1_like"/>
    <property type="match status" value="1"/>
</dbReference>
<feature type="region of interest" description="Disordered" evidence="10">
    <location>
        <begin position="133"/>
        <end position="259"/>
    </location>
</feature>
<evidence type="ECO:0000256" key="5">
    <source>
        <dbReference type="ARBA" id="ARBA00023136"/>
    </source>
</evidence>
<dbReference type="OrthoDB" id="2015640at2759"/>
<dbReference type="InterPro" id="IPR039391">
    <property type="entry name" value="Phytocyanin-like"/>
</dbReference>
<dbReference type="EMBL" id="LEKV01002660">
    <property type="protein sequence ID" value="KVI02199.1"/>
    <property type="molecule type" value="Genomic_DNA"/>
</dbReference>
<dbReference type="PROSITE" id="PS51485">
    <property type="entry name" value="PHYTOCYANIN"/>
    <property type="match status" value="1"/>
</dbReference>
<feature type="signal peptide" evidence="11">
    <location>
        <begin position="1"/>
        <end position="26"/>
    </location>
</feature>
<comment type="subcellular location">
    <subcellularLocation>
        <location evidence="1">Cell membrane</location>
        <topology evidence="1">Lipid-anchor</topology>
        <topology evidence="1">GPI-anchor</topology>
    </subcellularLocation>
</comment>
<dbReference type="PRINTS" id="PR01217">
    <property type="entry name" value="PRICHEXTENSN"/>
</dbReference>
<evidence type="ECO:0000256" key="3">
    <source>
        <dbReference type="ARBA" id="ARBA00022622"/>
    </source>
</evidence>
<protein>
    <submittedName>
        <fullName evidence="13">Cupredoxin</fullName>
    </submittedName>
</protein>
<dbReference type="Gene3D" id="2.60.40.420">
    <property type="entry name" value="Cupredoxins - blue copper proteins"/>
    <property type="match status" value="1"/>
</dbReference>
<dbReference type="InterPro" id="IPR003245">
    <property type="entry name" value="Phytocyanin_dom"/>
</dbReference>
<evidence type="ECO:0000256" key="2">
    <source>
        <dbReference type="ARBA" id="ARBA00022475"/>
    </source>
</evidence>
<feature type="non-terminal residue" evidence="13">
    <location>
        <position position="1"/>
    </location>
</feature>
<comment type="caution">
    <text evidence="13">The sequence shown here is derived from an EMBL/GenBank/DDBJ whole genome shotgun (WGS) entry which is preliminary data.</text>
</comment>
<evidence type="ECO:0000256" key="11">
    <source>
        <dbReference type="SAM" id="SignalP"/>
    </source>
</evidence>
<feature type="compositionally biased region" description="Low complexity" evidence="10">
    <location>
        <begin position="226"/>
        <end position="246"/>
    </location>
</feature>
<evidence type="ECO:0000259" key="12">
    <source>
        <dbReference type="PROSITE" id="PS51485"/>
    </source>
</evidence>
<dbReference type="InterPro" id="IPR041846">
    <property type="entry name" value="ENL_dom"/>
</dbReference>
<keyword evidence="5" id="KW-0472">Membrane</keyword>
<proteinExistence type="inferred from homology"/>
<comment type="similarity">
    <text evidence="9">Belongs to the early nodulin-like (ENODL) family.</text>
</comment>
<keyword evidence="2" id="KW-1003">Cell membrane</keyword>
<accession>A0A103Y487</accession>
<evidence type="ECO:0000256" key="6">
    <source>
        <dbReference type="ARBA" id="ARBA00023157"/>
    </source>
</evidence>
<feature type="compositionally biased region" description="Low complexity" evidence="10">
    <location>
        <begin position="165"/>
        <end position="191"/>
    </location>
</feature>
<feature type="compositionally biased region" description="Low complexity" evidence="10">
    <location>
        <begin position="199"/>
        <end position="213"/>
    </location>
</feature>
<keyword evidence="4 11" id="KW-0732">Signal</keyword>
<feature type="domain" description="Phytocyanin" evidence="12">
    <location>
        <begin position="27"/>
        <end position="128"/>
    </location>
</feature>
<dbReference type="GO" id="GO:0009055">
    <property type="term" value="F:electron transfer activity"/>
    <property type="evidence" value="ECO:0007669"/>
    <property type="project" value="InterPro"/>
</dbReference>
<feature type="chain" id="PRO_5007119378" evidence="11">
    <location>
        <begin position="27"/>
        <end position="279"/>
    </location>
</feature>
<evidence type="ECO:0000256" key="8">
    <source>
        <dbReference type="ARBA" id="ARBA00023288"/>
    </source>
</evidence>
<keyword evidence="3" id="KW-0336">GPI-anchor</keyword>
<evidence type="ECO:0000256" key="10">
    <source>
        <dbReference type="SAM" id="MobiDB-lite"/>
    </source>
</evidence>
<evidence type="ECO:0000256" key="9">
    <source>
        <dbReference type="ARBA" id="ARBA00035011"/>
    </source>
</evidence>
<evidence type="ECO:0000256" key="7">
    <source>
        <dbReference type="ARBA" id="ARBA00023180"/>
    </source>
</evidence>